<keyword evidence="1" id="KW-0132">Cell division</keyword>
<dbReference type="GO" id="GO:0051301">
    <property type="term" value="P:cell division"/>
    <property type="evidence" value="ECO:0007669"/>
    <property type="project" value="UniProtKB-KW"/>
</dbReference>
<dbReference type="Proteomes" id="UP000007305">
    <property type="component" value="Chromosome 8"/>
</dbReference>
<keyword evidence="7" id="KW-1185">Reference proteome</keyword>
<dbReference type="InParanoid" id="A0A804QZB8"/>
<evidence type="ECO:0000256" key="3">
    <source>
        <dbReference type="ARBA" id="ARBA00022786"/>
    </source>
</evidence>
<organism evidence="6 7">
    <name type="scientific">Zea mays</name>
    <name type="common">Maize</name>
    <dbReference type="NCBI Taxonomy" id="4577"/>
    <lineage>
        <taxon>Eukaryota</taxon>
        <taxon>Viridiplantae</taxon>
        <taxon>Streptophyta</taxon>
        <taxon>Embryophyta</taxon>
        <taxon>Tracheophyta</taxon>
        <taxon>Spermatophyta</taxon>
        <taxon>Magnoliopsida</taxon>
        <taxon>Liliopsida</taxon>
        <taxon>Poales</taxon>
        <taxon>Poaceae</taxon>
        <taxon>PACMAD clade</taxon>
        <taxon>Panicoideae</taxon>
        <taxon>Andropogonodae</taxon>
        <taxon>Andropogoneae</taxon>
        <taxon>Tripsacinae</taxon>
        <taxon>Zea</taxon>
    </lineage>
</organism>
<accession>A0A804QZB8</accession>
<keyword evidence="3" id="KW-0833">Ubl conjugation pathway</keyword>
<dbReference type="GO" id="GO:0005680">
    <property type="term" value="C:anaphase-promoting complex"/>
    <property type="evidence" value="ECO:0007669"/>
    <property type="project" value="InterPro"/>
</dbReference>
<dbReference type="PANTHER" id="PTHR12830:SF9">
    <property type="entry name" value="ANAPHASE-PROMOTING COMPLEX SUBUNIT 5"/>
    <property type="match status" value="1"/>
</dbReference>
<evidence type="ECO:0000256" key="4">
    <source>
        <dbReference type="ARBA" id="ARBA00023306"/>
    </source>
</evidence>
<dbReference type="InterPro" id="IPR037679">
    <property type="entry name" value="Apc5"/>
</dbReference>
<reference evidence="7" key="1">
    <citation type="journal article" date="2009" name="Science">
        <title>The B73 maize genome: complexity, diversity, and dynamics.</title>
        <authorList>
            <person name="Schnable P.S."/>
            <person name="Ware D."/>
            <person name="Fulton R.S."/>
            <person name="Stein J.C."/>
            <person name="Wei F."/>
            <person name="Pasternak S."/>
            <person name="Liang C."/>
            <person name="Zhang J."/>
            <person name="Fulton L."/>
            <person name="Graves T.A."/>
            <person name="Minx P."/>
            <person name="Reily A.D."/>
            <person name="Courtney L."/>
            <person name="Kruchowski S.S."/>
            <person name="Tomlinson C."/>
            <person name="Strong C."/>
            <person name="Delehaunty K."/>
            <person name="Fronick C."/>
            <person name="Courtney B."/>
            <person name="Rock S.M."/>
            <person name="Belter E."/>
            <person name="Du F."/>
            <person name="Kim K."/>
            <person name="Abbott R.M."/>
            <person name="Cotton M."/>
            <person name="Levy A."/>
            <person name="Marchetto P."/>
            <person name="Ochoa K."/>
            <person name="Jackson S.M."/>
            <person name="Gillam B."/>
            <person name="Chen W."/>
            <person name="Yan L."/>
            <person name="Higginbotham J."/>
            <person name="Cardenas M."/>
            <person name="Waligorski J."/>
            <person name="Applebaum E."/>
            <person name="Phelps L."/>
            <person name="Falcone J."/>
            <person name="Kanchi K."/>
            <person name="Thane T."/>
            <person name="Scimone A."/>
            <person name="Thane N."/>
            <person name="Henke J."/>
            <person name="Wang T."/>
            <person name="Ruppert J."/>
            <person name="Shah N."/>
            <person name="Rotter K."/>
            <person name="Hodges J."/>
            <person name="Ingenthron E."/>
            <person name="Cordes M."/>
            <person name="Kohlberg S."/>
            <person name="Sgro J."/>
            <person name="Delgado B."/>
            <person name="Mead K."/>
            <person name="Chinwalla A."/>
            <person name="Leonard S."/>
            <person name="Crouse K."/>
            <person name="Collura K."/>
            <person name="Kudrna D."/>
            <person name="Currie J."/>
            <person name="He R."/>
            <person name="Angelova A."/>
            <person name="Rajasekar S."/>
            <person name="Mueller T."/>
            <person name="Lomeli R."/>
            <person name="Scara G."/>
            <person name="Ko A."/>
            <person name="Delaney K."/>
            <person name="Wissotski M."/>
            <person name="Lopez G."/>
            <person name="Campos D."/>
            <person name="Braidotti M."/>
            <person name="Ashley E."/>
            <person name="Golser W."/>
            <person name="Kim H."/>
            <person name="Lee S."/>
            <person name="Lin J."/>
            <person name="Dujmic Z."/>
            <person name="Kim W."/>
            <person name="Talag J."/>
            <person name="Zuccolo A."/>
            <person name="Fan C."/>
            <person name="Sebastian A."/>
            <person name="Kramer M."/>
            <person name="Spiegel L."/>
            <person name="Nascimento L."/>
            <person name="Zutavern T."/>
            <person name="Miller B."/>
            <person name="Ambroise C."/>
            <person name="Muller S."/>
            <person name="Spooner W."/>
            <person name="Narechania A."/>
            <person name="Ren L."/>
            <person name="Wei S."/>
            <person name="Kumari S."/>
            <person name="Faga B."/>
            <person name="Levy M.J."/>
            <person name="McMahan L."/>
            <person name="Van Buren P."/>
            <person name="Vaughn M.W."/>
            <person name="Ying K."/>
            <person name="Yeh C.-T."/>
            <person name="Emrich S.J."/>
            <person name="Jia Y."/>
            <person name="Kalyanaraman A."/>
            <person name="Hsia A.-P."/>
            <person name="Barbazuk W.B."/>
            <person name="Baucom R.S."/>
            <person name="Brutnell T.P."/>
            <person name="Carpita N.C."/>
            <person name="Chaparro C."/>
            <person name="Chia J.-M."/>
            <person name="Deragon J.-M."/>
            <person name="Estill J.C."/>
            <person name="Fu Y."/>
            <person name="Jeddeloh J.A."/>
            <person name="Han Y."/>
            <person name="Lee H."/>
            <person name="Li P."/>
            <person name="Lisch D.R."/>
            <person name="Liu S."/>
            <person name="Liu Z."/>
            <person name="Nagel D.H."/>
            <person name="McCann M.C."/>
            <person name="SanMiguel P."/>
            <person name="Myers A.M."/>
            <person name="Nettleton D."/>
            <person name="Nguyen J."/>
            <person name="Penning B.W."/>
            <person name="Ponnala L."/>
            <person name="Schneider K.L."/>
            <person name="Schwartz D.C."/>
            <person name="Sharma A."/>
            <person name="Soderlund C."/>
            <person name="Springer N.M."/>
            <person name="Sun Q."/>
            <person name="Wang H."/>
            <person name="Waterman M."/>
            <person name="Westerman R."/>
            <person name="Wolfgruber T.K."/>
            <person name="Yang L."/>
            <person name="Yu Y."/>
            <person name="Zhang L."/>
            <person name="Zhou S."/>
            <person name="Zhu Q."/>
            <person name="Bennetzen J.L."/>
            <person name="Dawe R.K."/>
            <person name="Jiang J."/>
            <person name="Jiang N."/>
            <person name="Presting G.G."/>
            <person name="Wessler S.R."/>
            <person name="Aluru S."/>
            <person name="Martienssen R.A."/>
            <person name="Clifton S.W."/>
            <person name="McCombie W.R."/>
            <person name="Wing R.A."/>
            <person name="Wilson R.K."/>
        </authorList>
    </citation>
    <scope>NUCLEOTIDE SEQUENCE [LARGE SCALE GENOMIC DNA]</scope>
    <source>
        <strain evidence="7">cv. B73</strain>
    </source>
</reference>
<evidence type="ECO:0000313" key="6">
    <source>
        <dbReference type="EnsemblPlants" id="Zm00001eb370760_P001"/>
    </source>
</evidence>
<feature type="compositionally biased region" description="Basic and acidic residues" evidence="5">
    <location>
        <begin position="141"/>
        <end position="160"/>
    </location>
</feature>
<evidence type="ECO:0000313" key="7">
    <source>
        <dbReference type="Proteomes" id="UP000007305"/>
    </source>
</evidence>
<sequence length="311" mass="34958">MGGAFRDGAAPDLCARKSFLSSLSIMRRPILRRRTTACLRVSKAPSSQGSLTADNYKHSSLLGVIKSDNAVLGLPYALANQSFCKSFNLDLLEASATLTLAELWLALGSSHAKKALSLVYQSLPMILGHGQRSTSGLRPRRRDDKGEDHDASELDVEQRTKEKRHSTQLQTSGAHGSTTQQLVMMTNLDDCNGFPASRTEGAHEQRARRDFRRREWRVYVELAASNMRCKKEKRAGDMAWLRWGKKTVILHFIQQREARASRKEIAAAINGVQEKKKSDDRGNKYWKDKRNSRTREVDLKRGRLFASNSAV</sequence>
<reference evidence="6" key="3">
    <citation type="submission" date="2021-05" db="UniProtKB">
        <authorList>
            <consortium name="EnsemblPlants"/>
        </authorList>
    </citation>
    <scope>IDENTIFICATION</scope>
    <source>
        <strain evidence="6">cv. B73</strain>
    </source>
</reference>
<dbReference type="EnsemblPlants" id="Zm00001eb370760_T001">
    <property type="protein sequence ID" value="Zm00001eb370760_P001"/>
    <property type="gene ID" value="Zm00001eb370760"/>
</dbReference>
<proteinExistence type="predicted"/>
<evidence type="ECO:0000256" key="1">
    <source>
        <dbReference type="ARBA" id="ARBA00022618"/>
    </source>
</evidence>
<keyword evidence="2" id="KW-0498">Mitosis</keyword>
<reference evidence="6" key="2">
    <citation type="submission" date="2019-07" db="EMBL/GenBank/DDBJ databases">
        <authorList>
            <person name="Seetharam A."/>
            <person name="Woodhouse M."/>
            <person name="Cannon E."/>
        </authorList>
    </citation>
    <scope>NUCLEOTIDE SEQUENCE [LARGE SCALE GENOMIC DNA]</scope>
    <source>
        <strain evidence="6">cv. B73</strain>
    </source>
</reference>
<name>A0A804QZB8_MAIZE</name>
<dbReference type="AlphaFoldDB" id="A0A804QZB8"/>
<evidence type="ECO:0000256" key="2">
    <source>
        <dbReference type="ARBA" id="ARBA00022776"/>
    </source>
</evidence>
<dbReference type="Gramene" id="Zm00001eb370760_T001">
    <property type="protein sequence ID" value="Zm00001eb370760_P001"/>
    <property type="gene ID" value="Zm00001eb370760"/>
</dbReference>
<feature type="compositionally biased region" description="Polar residues" evidence="5">
    <location>
        <begin position="167"/>
        <end position="180"/>
    </location>
</feature>
<dbReference type="PANTHER" id="PTHR12830">
    <property type="entry name" value="ANAPHASE-PROMOTING COMPLEX SUBUNIT 5"/>
    <property type="match status" value="1"/>
</dbReference>
<feature type="region of interest" description="Disordered" evidence="5">
    <location>
        <begin position="130"/>
        <end position="180"/>
    </location>
</feature>
<keyword evidence="4" id="KW-0131">Cell cycle</keyword>
<evidence type="ECO:0000256" key="5">
    <source>
        <dbReference type="SAM" id="MobiDB-lite"/>
    </source>
</evidence>
<protein>
    <submittedName>
        <fullName evidence="6">Uncharacterized protein</fullName>
    </submittedName>
</protein>